<reference evidence="3" key="1">
    <citation type="journal article" date="2019" name="Int. J. Syst. Evol. Microbiol.">
        <title>The Global Catalogue of Microorganisms (GCM) 10K type strain sequencing project: providing services to taxonomists for standard genome sequencing and annotation.</title>
        <authorList>
            <consortium name="The Broad Institute Genomics Platform"/>
            <consortium name="The Broad Institute Genome Sequencing Center for Infectious Disease"/>
            <person name="Wu L."/>
            <person name="Ma J."/>
        </authorList>
    </citation>
    <scope>NUCLEOTIDE SEQUENCE [LARGE SCALE GENOMIC DNA]</scope>
    <source>
        <strain evidence="3">JCM 17021</strain>
    </source>
</reference>
<dbReference type="RefSeq" id="WP_345063640.1">
    <property type="nucleotide sequence ID" value="NZ_BAABCN010000002.1"/>
</dbReference>
<sequence length="426" mass="47564">MSAGTAVAAPDLELRWGQFVSGEEWEFESPSYAPATETDYAQGRMPGRLYMSKTFANRNPNSSDLGQPSRFVYQVFDDDGTASSLRREGEEWIVTPIDGTRTQIKVLISREAGSLVDLWIQRVPAAGSGAVVKELIRVRREDAIRLAEFFRRLMLLEPDGADTGIRLDEETLSQLLNNPESANRLYEMQAPAVRALIADDAHARDVVALAGRRAALEHFRKMLSDDAFFDSLVEAGKGKEAVWQEFFEANPWVLGVGLGTQLYTSWSEEKLEQIVKGHSIAGDGKRADALLRTSGLIQSMVFAEIKHHRTPLLKGEYRPSVWSLSNDLVGGISQAQVTVHQAVAGVGERVAQRDAGGFEMADLTYLIRPRSFLIVGRLSEFLNDRDQHHPEKIRSFELARRHLQEPEVVTFDELLARAEWIVDNSA</sequence>
<dbReference type="Proteomes" id="UP001501803">
    <property type="component" value="Unassembled WGS sequence"/>
</dbReference>
<dbReference type="InterPro" id="IPR025359">
    <property type="entry name" value="SduA_C"/>
</dbReference>
<organism evidence="2 3">
    <name type="scientific">Leifsonia kafniensis</name>
    <dbReference type="NCBI Taxonomy" id="475957"/>
    <lineage>
        <taxon>Bacteria</taxon>
        <taxon>Bacillati</taxon>
        <taxon>Actinomycetota</taxon>
        <taxon>Actinomycetes</taxon>
        <taxon>Micrococcales</taxon>
        <taxon>Microbacteriaceae</taxon>
        <taxon>Leifsonia</taxon>
    </lineage>
</organism>
<keyword evidence="3" id="KW-1185">Reference proteome</keyword>
<feature type="domain" description="Shedu protein SduA C-terminal" evidence="1">
    <location>
        <begin position="239"/>
        <end position="415"/>
    </location>
</feature>
<gene>
    <name evidence="2" type="ORF">GCM10022381_13040</name>
</gene>
<name>A0ABP7KAL0_9MICO</name>
<evidence type="ECO:0000259" key="1">
    <source>
        <dbReference type="Pfam" id="PF14082"/>
    </source>
</evidence>
<dbReference type="EMBL" id="BAABCN010000002">
    <property type="protein sequence ID" value="GAA3871331.1"/>
    <property type="molecule type" value="Genomic_DNA"/>
</dbReference>
<proteinExistence type="predicted"/>
<evidence type="ECO:0000313" key="3">
    <source>
        <dbReference type="Proteomes" id="UP001501803"/>
    </source>
</evidence>
<comment type="caution">
    <text evidence="2">The sequence shown here is derived from an EMBL/GenBank/DDBJ whole genome shotgun (WGS) entry which is preliminary data.</text>
</comment>
<protein>
    <recommendedName>
        <fullName evidence="1">Shedu protein SduA C-terminal domain-containing protein</fullName>
    </recommendedName>
</protein>
<evidence type="ECO:0000313" key="2">
    <source>
        <dbReference type="EMBL" id="GAA3871331.1"/>
    </source>
</evidence>
<accession>A0ABP7KAL0</accession>
<dbReference type="Pfam" id="PF14082">
    <property type="entry name" value="SduA_C"/>
    <property type="match status" value="1"/>
</dbReference>